<dbReference type="PANTHER" id="PTHR48081">
    <property type="entry name" value="AB HYDROLASE SUPERFAMILY PROTEIN C4A8.06C"/>
    <property type="match status" value="1"/>
</dbReference>
<comment type="similarity">
    <text evidence="3">Belongs to the kynurenine formamidase family.</text>
</comment>
<dbReference type="GO" id="GO:0034354">
    <property type="term" value="P:'de novo' NAD+ biosynthetic process from L-tryptophan"/>
    <property type="evidence" value="ECO:0007669"/>
    <property type="project" value="UniProtKB-UniRule"/>
</dbReference>
<dbReference type="InterPro" id="IPR027519">
    <property type="entry name" value="KFase_ver/fungi-typ"/>
</dbReference>
<proteinExistence type="inferred from homology"/>
<keyword evidence="1 3" id="KW-0378">Hydrolase</keyword>
<comment type="subunit">
    <text evidence="3">Homodimer.</text>
</comment>
<organism evidence="4 5">
    <name type="scientific">Byssothecium circinans</name>
    <dbReference type="NCBI Taxonomy" id="147558"/>
    <lineage>
        <taxon>Eukaryota</taxon>
        <taxon>Fungi</taxon>
        <taxon>Dikarya</taxon>
        <taxon>Ascomycota</taxon>
        <taxon>Pezizomycotina</taxon>
        <taxon>Dothideomycetes</taxon>
        <taxon>Pleosporomycetidae</taxon>
        <taxon>Pleosporales</taxon>
        <taxon>Massarineae</taxon>
        <taxon>Massarinaceae</taxon>
        <taxon>Byssothecium</taxon>
    </lineage>
</organism>
<dbReference type="HAMAP" id="MF_03014">
    <property type="entry name" value="KFase"/>
    <property type="match status" value="1"/>
</dbReference>
<comment type="pathway">
    <text evidence="3">Amino-acid degradation; L-tryptophan degradation via kynurenine pathway; L-kynurenine from L-tryptophan: step 2/2.</text>
</comment>
<dbReference type="SUPFAM" id="SSF53474">
    <property type="entry name" value="alpha/beta-Hydrolases"/>
    <property type="match status" value="1"/>
</dbReference>
<protein>
    <recommendedName>
        <fullName evidence="3">Kynurenine formamidase</fullName>
        <shortName evidence="3">KFA</shortName>
        <shortName evidence="3">KFase</shortName>
        <ecNumber evidence="3">3.5.1.9</ecNumber>
    </recommendedName>
    <alternativeName>
        <fullName evidence="3">Arylformamidase</fullName>
    </alternativeName>
    <alternativeName>
        <fullName evidence="3">N-formylkynurenine formamidase</fullName>
        <shortName evidence="3">FKF</shortName>
    </alternativeName>
</protein>
<comment type="catalytic activity">
    <reaction evidence="3">
        <text>N-formyl-L-kynurenine + H2O = L-kynurenine + formate + H(+)</text>
        <dbReference type="Rhea" id="RHEA:13009"/>
        <dbReference type="ChEBI" id="CHEBI:15377"/>
        <dbReference type="ChEBI" id="CHEBI:15378"/>
        <dbReference type="ChEBI" id="CHEBI:15740"/>
        <dbReference type="ChEBI" id="CHEBI:57959"/>
        <dbReference type="ChEBI" id="CHEBI:58629"/>
        <dbReference type="EC" id="3.5.1.9"/>
    </reaction>
</comment>
<dbReference type="GO" id="GO:0019441">
    <property type="term" value="P:L-tryptophan catabolic process to kynurenine"/>
    <property type="evidence" value="ECO:0007669"/>
    <property type="project" value="UniProtKB-UniRule"/>
</dbReference>
<keyword evidence="5" id="KW-1185">Reference proteome</keyword>
<dbReference type="PANTHER" id="PTHR48081:SF33">
    <property type="entry name" value="KYNURENINE FORMAMIDASE"/>
    <property type="match status" value="1"/>
</dbReference>
<accession>A0A6A5TKI7</accession>
<dbReference type="Proteomes" id="UP000800035">
    <property type="component" value="Unassembled WGS sequence"/>
</dbReference>
<feature type="active site" evidence="3">
    <location>
        <position position="249"/>
    </location>
</feature>
<dbReference type="AlphaFoldDB" id="A0A6A5TKI7"/>
<dbReference type="InterPro" id="IPR029058">
    <property type="entry name" value="AB_hydrolase_fold"/>
</dbReference>
<dbReference type="OrthoDB" id="420264at2759"/>
<evidence type="ECO:0000313" key="5">
    <source>
        <dbReference type="Proteomes" id="UP000800035"/>
    </source>
</evidence>
<feature type="active site" description="Nucleophile" evidence="3">
    <location>
        <position position="130"/>
    </location>
</feature>
<gene>
    <name evidence="4" type="ORF">CC80DRAFT_148356</name>
</gene>
<comment type="function">
    <text evidence="3">Catalyzes the hydrolysis of N-formyl-L-kynurenine to L-kynurenine, the second step in the kynurenine pathway of tryptophan degradation. Kynurenine may be further oxidized to nicotinic acid, NAD(H) and NADP(H). Required for elimination of toxic metabolites.</text>
</comment>
<comment type="domain">
    <text evidence="3">The main chain amide nitrogen atoms of the second glycine and its adjacent residue in the HGGXW motif define the oxyanion hole, and stabilize the oxyanion that forms during the nucleophilic attack by the catalytic serine during substrate cleavage.</text>
</comment>
<evidence type="ECO:0000256" key="1">
    <source>
        <dbReference type="ARBA" id="ARBA00022801"/>
    </source>
</evidence>
<keyword evidence="2 3" id="KW-0823">Tryptophan catabolism</keyword>
<evidence type="ECO:0000256" key="2">
    <source>
        <dbReference type="ARBA" id="ARBA00023079"/>
    </source>
</evidence>
<evidence type="ECO:0000256" key="3">
    <source>
        <dbReference type="HAMAP-Rule" id="MF_03014"/>
    </source>
</evidence>
<dbReference type="GO" id="GO:0004061">
    <property type="term" value="F:arylformamidase activity"/>
    <property type="evidence" value="ECO:0007669"/>
    <property type="project" value="UniProtKB-UniRule"/>
</dbReference>
<feature type="short sequence motif" description="HGGXW" evidence="3">
    <location>
        <begin position="37"/>
        <end position="41"/>
    </location>
</feature>
<dbReference type="InterPro" id="IPR050300">
    <property type="entry name" value="GDXG_lipolytic_enzyme"/>
</dbReference>
<dbReference type="Gene3D" id="3.40.50.1820">
    <property type="entry name" value="alpha/beta hydrolase"/>
    <property type="match status" value="1"/>
</dbReference>
<name>A0A6A5TKI7_9PLEO</name>
<evidence type="ECO:0000313" key="4">
    <source>
        <dbReference type="EMBL" id="KAF1953413.1"/>
    </source>
</evidence>
<dbReference type="EMBL" id="ML977004">
    <property type="protein sequence ID" value="KAF1953413.1"/>
    <property type="molecule type" value="Genomic_DNA"/>
</dbReference>
<dbReference type="EC" id="3.5.1.9" evidence="3"/>
<feature type="active site" evidence="3">
    <location>
        <position position="289"/>
    </location>
</feature>
<reference evidence="4" key="1">
    <citation type="journal article" date="2020" name="Stud. Mycol.">
        <title>101 Dothideomycetes genomes: a test case for predicting lifestyles and emergence of pathogens.</title>
        <authorList>
            <person name="Haridas S."/>
            <person name="Albert R."/>
            <person name="Binder M."/>
            <person name="Bloem J."/>
            <person name="Labutti K."/>
            <person name="Salamov A."/>
            <person name="Andreopoulos B."/>
            <person name="Baker S."/>
            <person name="Barry K."/>
            <person name="Bills G."/>
            <person name="Bluhm B."/>
            <person name="Cannon C."/>
            <person name="Castanera R."/>
            <person name="Culley D."/>
            <person name="Daum C."/>
            <person name="Ezra D."/>
            <person name="Gonzalez J."/>
            <person name="Henrissat B."/>
            <person name="Kuo A."/>
            <person name="Liang C."/>
            <person name="Lipzen A."/>
            <person name="Lutzoni F."/>
            <person name="Magnuson J."/>
            <person name="Mondo S."/>
            <person name="Nolan M."/>
            <person name="Ohm R."/>
            <person name="Pangilinan J."/>
            <person name="Park H.-J."/>
            <person name="Ramirez L."/>
            <person name="Alfaro M."/>
            <person name="Sun H."/>
            <person name="Tritt A."/>
            <person name="Yoshinaga Y."/>
            <person name="Zwiers L.-H."/>
            <person name="Turgeon B."/>
            <person name="Goodwin S."/>
            <person name="Spatafora J."/>
            <person name="Crous P."/>
            <person name="Grigoriev I."/>
        </authorList>
    </citation>
    <scope>NUCLEOTIDE SEQUENCE</scope>
    <source>
        <strain evidence="4">CBS 675.92</strain>
    </source>
</reference>
<dbReference type="UniPathway" id="UPA00333">
    <property type="reaction ID" value="UER00454"/>
</dbReference>
<sequence>MSTHPPPKHYAPGSLQTYTHHAFNPSSSNAIWILYIHGGAWRDPSKSSAQIQPAAQALRNNPETETRNLAGILSINYRLSPYPTHATLPSAPTDAQRNVQHPSHVRDVAAAVAFLRREYGVRRWVGVGHSCGATMLLQFVSGIGLDGRDHEGENAADRLDGLEALVLLEGIYDIPILLRNHEPPRCGEDIAGIYRAFINGAFGEDRPGAGEVGARRKSVYESVSPTNGVYSREQWKGGRLVVVGYSDEDTLVESEQGEVLVERLREQGWSDEGAAGDRVVEAKGLKGDHDDVWRNGKQVADLILEVVKRLSR</sequence>